<dbReference type="EnsemblMetazoa" id="PPA41038.1">
    <property type="protein sequence ID" value="PPA41038.1"/>
    <property type="gene ID" value="WBGene00279407"/>
</dbReference>
<proteinExistence type="predicted"/>
<reference evidence="1" key="2">
    <citation type="submission" date="2022-06" db="UniProtKB">
        <authorList>
            <consortium name="EnsemblMetazoa"/>
        </authorList>
    </citation>
    <scope>IDENTIFICATION</scope>
    <source>
        <strain evidence="1">PS312</strain>
    </source>
</reference>
<accession>A0A2A6CQV4</accession>
<sequence length="190" mass="20455">MMIGAAANFRYPCVDASSFMMPNLVRVKISPIVRRLEDAEEEEDDVHAPGDTLTSEEVGQLSAVPDDLTNEGDVQKNLVDFVAVNSDNRNNAQPIAQRVKGTESCGPIALVLDSCNIAAVKTPAIASTTPPKIPGKKFANKTSTTSDVEVFRNKSNANSTEPAPPNTEMEFIVFFPNITDEGFPVVETAN</sequence>
<name>A0A2A6CQV4_PRIPA</name>
<protein>
    <submittedName>
        <fullName evidence="1">Uncharacterized protein</fullName>
    </submittedName>
</protein>
<organism evidence="1 2">
    <name type="scientific">Pristionchus pacificus</name>
    <name type="common">Parasitic nematode worm</name>
    <dbReference type="NCBI Taxonomy" id="54126"/>
    <lineage>
        <taxon>Eukaryota</taxon>
        <taxon>Metazoa</taxon>
        <taxon>Ecdysozoa</taxon>
        <taxon>Nematoda</taxon>
        <taxon>Chromadorea</taxon>
        <taxon>Rhabditida</taxon>
        <taxon>Rhabditina</taxon>
        <taxon>Diplogasteromorpha</taxon>
        <taxon>Diplogasteroidea</taxon>
        <taxon>Neodiplogasteridae</taxon>
        <taxon>Pristionchus</taxon>
    </lineage>
</organism>
<gene>
    <name evidence="1" type="primary">WBGene00279407</name>
</gene>
<keyword evidence="2" id="KW-1185">Reference proteome</keyword>
<accession>A0A8R1YZH6</accession>
<dbReference type="Proteomes" id="UP000005239">
    <property type="component" value="Unassembled WGS sequence"/>
</dbReference>
<evidence type="ECO:0000313" key="2">
    <source>
        <dbReference type="Proteomes" id="UP000005239"/>
    </source>
</evidence>
<reference evidence="2" key="1">
    <citation type="journal article" date="2008" name="Nat. Genet.">
        <title>The Pristionchus pacificus genome provides a unique perspective on nematode lifestyle and parasitism.</title>
        <authorList>
            <person name="Dieterich C."/>
            <person name="Clifton S.W."/>
            <person name="Schuster L.N."/>
            <person name="Chinwalla A."/>
            <person name="Delehaunty K."/>
            <person name="Dinkelacker I."/>
            <person name="Fulton L."/>
            <person name="Fulton R."/>
            <person name="Godfrey J."/>
            <person name="Minx P."/>
            <person name="Mitreva M."/>
            <person name="Roeseler W."/>
            <person name="Tian H."/>
            <person name="Witte H."/>
            <person name="Yang S.P."/>
            <person name="Wilson R.K."/>
            <person name="Sommer R.J."/>
        </authorList>
    </citation>
    <scope>NUCLEOTIDE SEQUENCE [LARGE SCALE GENOMIC DNA]</scope>
    <source>
        <strain evidence="2">PS312</strain>
    </source>
</reference>
<dbReference type="AlphaFoldDB" id="A0A2A6CQV4"/>
<evidence type="ECO:0000313" key="1">
    <source>
        <dbReference type="EnsemblMetazoa" id="PPA41038.1"/>
    </source>
</evidence>